<evidence type="ECO:0000256" key="2">
    <source>
        <dbReference type="ARBA" id="ARBA00022630"/>
    </source>
</evidence>
<evidence type="ECO:0000256" key="4">
    <source>
        <dbReference type="ARBA" id="ARBA00022723"/>
    </source>
</evidence>
<dbReference type="SUPFAM" id="SSF63380">
    <property type="entry name" value="Riboflavin synthase domain-like"/>
    <property type="match status" value="1"/>
</dbReference>
<dbReference type="PANTHER" id="PTHR47354:SF1">
    <property type="entry name" value="CARNITINE MONOOXYGENASE REDUCTASE SUBUNIT"/>
    <property type="match status" value="1"/>
</dbReference>
<dbReference type="Gene3D" id="2.40.30.10">
    <property type="entry name" value="Translation factors"/>
    <property type="match status" value="1"/>
</dbReference>
<dbReference type="InterPro" id="IPR017938">
    <property type="entry name" value="Riboflavin_synthase-like_b-brl"/>
</dbReference>
<dbReference type="InterPro" id="IPR017927">
    <property type="entry name" value="FAD-bd_FR_type"/>
</dbReference>
<dbReference type="GO" id="GO:0051537">
    <property type="term" value="F:2 iron, 2 sulfur cluster binding"/>
    <property type="evidence" value="ECO:0007669"/>
    <property type="project" value="UniProtKB-KW"/>
</dbReference>
<dbReference type="InterPro" id="IPR050415">
    <property type="entry name" value="MRET"/>
</dbReference>
<evidence type="ECO:0000259" key="9">
    <source>
        <dbReference type="PROSITE" id="PS51384"/>
    </source>
</evidence>
<dbReference type="GO" id="GO:0018620">
    <property type="term" value="F:phthalate 4,5-dioxygenase activity"/>
    <property type="evidence" value="ECO:0007669"/>
    <property type="project" value="UniProtKB-EC"/>
</dbReference>
<reference evidence="10 11" key="1">
    <citation type="submission" date="2018-11" db="EMBL/GenBank/DDBJ databases">
        <authorList>
            <person name="Criscuolo A."/>
        </authorList>
    </citation>
    <scope>NUCLEOTIDE SEQUENCE [LARGE SCALE GENOMIC DNA]</scope>
    <source>
        <strain evidence="10">AT11b</strain>
    </source>
</reference>
<dbReference type="CDD" id="cd00207">
    <property type="entry name" value="fer2"/>
    <property type="match status" value="1"/>
</dbReference>
<gene>
    <name evidence="10" type="primary">pht2</name>
    <name evidence="10" type="ORF">PSET11_00355</name>
</gene>
<dbReference type="InterPro" id="IPR039261">
    <property type="entry name" value="FNR_nucleotide-bd"/>
</dbReference>
<keyword evidence="7" id="KW-0411">Iron-sulfur</keyword>
<evidence type="ECO:0000256" key="1">
    <source>
        <dbReference type="ARBA" id="ARBA00001974"/>
    </source>
</evidence>
<dbReference type="PROSITE" id="PS51085">
    <property type="entry name" value="2FE2S_FER_2"/>
    <property type="match status" value="1"/>
</dbReference>
<dbReference type="InterPro" id="IPR012675">
    <property type="entry name" value="Beta-grasp_dom_sf"/>
</dbReference>
<evidence type="ECO:0000313" key="11">
    <source>
        <dbReference type="Proteomes" id="UP000280861"/>
    </source>
</evidence>
<evidence type="ECO:0000256" key="7">
    <source>
        <dbReference type="ARBA" id="ARBA00023014"/>
    </source>
</evidence>
<dbReference type="EMBL" id="UXAU01000009">
    <property type="protein sequence ID" value="VDC18515.1"/>
    <property type="molecule type" value="Genomic_DNA"/>
</dbReference>
<dbReference type="SUPFAM" id="SSF52343">
    <property type="entry name" value="Ferredoxin reductase-like, C-terminal NADP-linked domain"/>
    <property type="match status" value="1"/>
</dbReference>
<evidence type="ECO:0000256" key="3">
    <source>
        <dbReference type="ARBA" id="ARBA00022714"/>
    </source>
</evidence>
<dbReference type="InterPro" id="IPR006058">
    <property type="entry name" value="2Fe2S_fd_BS"/>
</dbReference>
<dbReference type="Gene3D" id="3.10.20.30">
    <property type="match status" value="1"/>
</dbReference>
<dbReference type="RefSeq" id="WP_282432638.1">
    <property type="nucleotide sequence ID" value="NZ_CBCRYA010000005.1"/>
</dbReference>
<dbReference type="PROSITE" id="PS51384">
    <property type="entry name" value="FAD_FR"/>
    <property type="match status" value="1"/>
</dbReference>
<dbReference type="Gene3D" id="3.40.50.80">
    <property type="entry name" value="Nucleotide-binding domain of ferredoxin-NADP reductase (FNR) module"/>
    <property type="match status" value="1"/>
</dbReference>
<organism evidence="10 11">
    <name type="scientific">Arthrobacter ulcerisalmonis</name>
    <dbReference type="NCBI Taxonomy" id="2483813"/>
    <lineage>
        <taxon>Bacteria</taxon>
        <taxon>Bacillati</taxon>
        <taxon>Actinomycetota</taxon>
        <taxon>Actinomycetes</taxon>
        <taxon>Micrococcales</taxon>
        <taxon>Micrococcaceae</taxon>
        <taxon>Arthrobacter</taxon>
    </lineage>
</organism>
<keyword evidence="10" id="KW-0223">Dioxygenase</keyword>
<keyword evidence="11" id="KW-1185">Reference proteome</keyword>
<dbReference type="AlphaFoldDB" id="A0A3P5WTN4"/>
<keyword evidence="2" id="KW-0285">Flavoprotein</keyword>
<accession>A0A3P5WTN4</accession>
<dbReference type="Pfam" id="PF00111">
    <property type="entry name" value="Fer2"/>
    <property type="match status" value="1"/>
</dbReference>
<keyword evidence="4" id="KW-0479">Metal-binding</keyword>
<dbReference type="InterPro" id="IPR001041">
    <property type="entry name" value="2Fe-2S_ferredoxin-type"/>
</dbReference>
<dbReference type="PANTHER" id="PTHR47354">
    <property type="entry name" value="NADH OXIDOREDUCTASE HCR"/>
    <property type="match status" value="1"/>
</dbReference>
<keyword evidence="6" id="KW-0408">Iron</keyword>
<protein>
    <submittedName>
        <fullName evidence="10">Phthalate 4,5-dioxygenase oxygenase reductase subunit</fullName>
        <ecNumber evidence="10">1.14.12.7</ecNumber>
    </submittedName>
</protein>
<dbReference type="PRINTS" id="PR00409">
    <property type="entry name" value="PHDIOXRDTASE"/>
</dbReference>
<dbReference type="GO" id="GO:0046872">
    <property type="term" value="F:metal ion binding"/>
    <property type="evidence" value="ECO:0007669"/>
    <property type="project" value="UniProtKB-KW"/>
</dbReference>
<feature type="domain" description="FAD-binding FR-type" evidence="9">
    <location>
        <begin position="16"/>
        <end position="118"/>
    </location>
</feature>
<dbReference type="PROSITE" id="PS00197">
    <property type="entry name" value="2FE2S_FER_1"/>
    <property type="match status" value="1"/>
</dbReference>
<dbReference type="SUPFAM" id="SSF54292">
    <property type="entry name" value="2Fe-2S ferredoxin-like"/>
    <property type="match status" value="1"/>
</dbReference>
<keyword evidence="5 10" id="KW-0560">Oxidoreductase</keyword>
<dbReference type="CDD" id="cd06185">
    <property type="entry name" value="PDR_like"/>
    <property type="match status" value="1"/>
</dbReference>
<evidence type="ECO:0000256" key="5">
    <source>
        <dbReference type="ARBA" id="ARBA00023002"/>
    </source>
</evidence>
<comment type="cofactor">
    <cofactor evidence="1">
        <name>FAD</name>
        <dbReference type="ChEBI" id="CHEBI:57692"/>
    </cofactor>
</comment>
<evidence type="ECO:0000256" key="6">
    <source>
        <dbReference type="ARBA" id="ARBA00023004"/>
    </source>
</evidence>
<dbReference type="Proteomes" id="UP000280861">
    <property type="component" value="Unassembled WGS sequence"/>
</dbReference>
<name>A0A3P5WTN4_9MICC</name>
<feature type="domain" description="2Fe-2S ferredoxin-type" evidence="8">
    <location>
        <begin position="244"/>
        <end position="329"/>
    </location>
</feature>
<dbReference type="EC" id="1.14.12.7" evidence="10"/>
<dbReference type="InterPro" id="IPR036010">
    <property type="entry name" value="2Fe-2S_ferredoxin-like_sf"/>
</dbReference>
<evidence type="ECO:0000259" key="8">
    <source>
        <dbReference type="PROSITE" id="PS51085"/>
    </source>
</evidence>
<sequence length="329" mass="35456">MNTVMVDSPTVPENRSTVLHLKVIGKKPASSSVMVLDLARTDGGDLPVWEPGAHVDVLLPGSLVRHYSLCGEPRDRTRYRIGVLLDPNSRGGSKALHETVALGDVLEIREPRNNFALQPSPRYHFIAGGIGITPLLPMIRHAQENGADWHLTYLGRSLTTMGFLDEVKAFGDRAIILPEDEVGMQDITAIIGSPAEEQLVYACGPGGLLNAIESHMSSWPAGSLKLERFVPKDVAIPASGDQPFKVDLTVSKIQLTVPADKSILDVVEAAGVTAPYSCREGTCGTCETRITAGRADHRDSLLSKEEQEANEYVMICVSRAAGTTLGIEL</sequence>
<keyword evidence="3" id="KW-0001">2Fe-2S</keyword>
<proteinExistence type="predicted"/>
<evidence type="ECO:0000313" key="10">
    <source>
        <dbReference type="EMBL" id="VDC18515.1"/>
    </source>
</evidence>